<dbReference type="AlphaFoldDB" id="A0A8K2A8J8"/>
<accession>A0A8K2A8J8</accession>
<protein>
    <submittedName>
        <fullName evidence="2">DUF2281 domain-containing protein</fullName>
    </submittedName>
</protein>
<dbReference type="Proteomes" id="UP000607397">
    <property type="component" value="Unassembled WGS sequence"/>
</dbReference>
<reference evidence="2" key="1">
    <citation type="submission" date="2019-12" db="EMBL/GenBank/DDBJ databases">
        <title>High-Quality draft genome sequences of three cyanobacteria isolated from the limestone walls of the Old Cathedral of Coimbra.</title>
        <authorList>
            <person name="Tiago I."/>
            <person name="Soares F."/>
            <person name="Portugal A."/>
        </authorList>
    </citation>
    <scope>NUCLEOTIDE SEQUENCE [LARGE SCALE GENOMIC DNA]</scope>
    <source>
        <strain evidence="2">C</strain>
    </source>
</reference>
<name>A0A8K2A8J8_9CYAN</name>
<proteinExistence type="predicted"/>
<dbReference type="InterPro" id="IPR018739">
    <property type="entry name" value="DUF2281"/>
</dbReference>
<evidence type="ECO:0000313" key="2">
    <source>
        <dbReference type="EMBL" id="NCJ07180.1"/>
    </source>
</evidence>
<evidence type="ECO:0000313" key="3">
    <source>
        <dbReference type="Proteomes" id="UP000607397"/>
    </source>
</evidence>
<keyword evidence="3" id="KW-1185">Reference proteome</keyword>
<sequence length="73" mass="8305">MEQPTIEQALLEQVRALTPSQQQEVLDFAAFLRQKLPQPTPKVRTPGLHPDAFVMNDDFDEPLPDSFWLGEDA</sequence>
<dbReference type="EMBL" id="WVIC01000022">
    <property type="protein sequence ID" value="NCJ07180.1"/>
    <property type="molecule type" value="Genomic_DNA"/>
</dbReference>
<dbReference type="RefSeq" id="WP_161825656.1">
    <property type="nucleotide sequence ID" value="NZ_WVIC01000022.1"/>
</dbReference>
<organism evidence="2 3">
    <name type="scientific">Petrachloros mirabilis ULC683</name>
    <dbReference type="NCBI Taxonomy" id="2781853"/>
    <lineage>
        <taxon>Bacteria</taxon>
        <taxon>Bacillati</taxon>
        <taxon>Cyanobacteriota</taxon>
        <taxon>Cyanophyceae</taxon>
        <taxon>Synechococcales</taxon>
        <taxon>Petrachlorosaceae</taxon>
        <taxon>Petrachloros</taxon>
        <taxon>Petrachloros mirabilis</taxon>
    </lineage>
</organism>
<dbReference type="Pfam" id="PF10047">
    <property type="entry name" value="DUF2281"/>
    <property type="match status" value="1"/>
</dbReference>
<gene>
    <name evidence="2" type="ORF">GS597_11820</name>
</gene>
<evidence type="ECO:0000259" key="1">
    <source>
        <dbReference type="Pfam" id="PF10047"/>
    </source>
</evidence>
<comment type="caution">
    <text evidence="2">The sequence shown here is derived from an EMBL/GenBank/DDBJ whole genome shotgun (WGS) entry which is preliminary data.</text>
</comment>
<feature type="domain" description="DUF2281" evidence="1">
    <location>
        <begin position="10"/>
        <end position="64"/>
    </location>
</feature>